<proteinExistence type="predicted"/>
<accession>A0A212L7Y7</accession>
<feature type="region of interest" description="Disordered" evidence="1">
    <location>
        <begin position="68"/>
        <end position="165"/>
    </location>
</feature>
<organism evidence="2">
    <name type="scientific">uncultured Desulfovibrio sp</name>
    <dbReference type="NCBI Taxonomy" id="167968"/>
    <lineage>
        <taxon>Bacteria</taxon>
        <taxon>Pseudomonadati</taxon>
        <taxon>Thermodesulfobacteriota</taxon>
        <taxon>Desulfovibrionia</taxon>
        <taxon>Desulfovibrionales</taxon>
        <taxon>Desulfovibrionaceae</taxon>
        <taxon>Desulfovibrio</taxon>
        <taxon>environmental samples</taxon>
    </lineage>
</organism>
<protein>
    <submittedName>
        <fullName evidence="2">Uncharacterized protein</fullName>
    </submittedName>
</protein>
<sequence length="165" mass="17710">MFPRQDNTRTTARQTAPLRGLPGIWRRVLPGGWRPGLWRRGPLLAFVAAALLALAPGLWPTADMHGAAGAAWAKSPSNARDPGIEPPGGPKPMEGLPGRNVSRTAEGGMGYTDAYGNTVTDSQPEEKAPRRRPGPGAYGNRGMQEHDRPLPDLTPKDTTPAWSFN</sequence>
<gene>
    <name evidence="2" type="ORF">KL86DES1_21458</name>
</gene>
<dbReference type="AlphaFoldDB" id="A0A212L7Y7"/>
<dbReference type="RefSeq" id="WP_232088315.1">
    <property type="nucleotide sequence ID" value="NZ_LT608333.1"/>
</dbReference>
<evidence type="ECO:0000256" key="1">
    <source>
        <dbReference type="SAM" id="MobiDB-lite"/>
    </source>
</evidence>
<reference evidence="2" key="1">
    <citation type="submission" date="2016-08" db="EMBL/GenBank/DDBJ databases">
        <authorList>
            <person name="Seilhamer J.J."/>
        </authorList>
    </citation>
    <scope>NUCLEOTIDE SEQUENCE</scope>
    <source>
        <strain evidence="2">86-1</strain>
    </source>
</reference>
<evidence type="ECO:0000313" key="2">
    <source>
        <dbReference type="EMBL" id="SCM73682.1"/>
    </source>
</evidence>
<feature type="compositionally biased region" description="Low complexity" evidence="1">
    <location>
        <begin position="151"/>
        <end position="165"/>
    </location>
</feature>
<dbReference type="EMBL" id="FMJC01000002">
    <property type="protein sequence ID" value="SCM73682.1"/>
    <property type="molecule type" value="Genomic_DNA"/>
</dbReference>
<name>A0A212L7Y7_9BACT</name>